<feature type="transmembrane region" description="Helical" evidence="1">
    <location>
        <begin position="191"/>
        <end position="210"/>
    </location>
</feature>
<dbReference type="Proteomes" id="UP000235786">
    <property type="component" value="Unassembled WGS sequence"/>
</dbReference>
<gene>
    <name evidence="3" type="ORF">L207DRAFT_445813</name>
</gene>
<evidence type="ECO:0000256" key="2">
    <source>
        <dbReference type="SAM" id="SignalP"/>
    </source>
</evidence>
<reference evidence="3 4" key="1">
    <citation type="submission" date="2016-04" db="EMBL/GenBank/DDBJ databases">
        <title>A degradative enzymes factory behind the ericoid mycorrhizal symbiosis.</title>
        <authorList>
            <consortium name="DOE Joint Genome Institute"/>
            <person name="Martino E."/>
            <person name="Morin E."/>
            <person name="Grelet G."/>
            <person name="Kuo A."/>
            <person name="Kohler A."/>
            <person name="Daghino S."/>
            <person name="Barry K."/>
            <person name="Choi C."/>
            <person name="Cichocki N."/>
            <person name="Clum A."/>
            <person name="Copeland A."/>
            <person name="Hainaut M."/>
            <person name="Haridas S."/>
            <person name="Labutti K."/>
            <person name="Lindquist E."/>
            <person name="Lipzen A."/>
            <person name="Khouja H.-R."/>
            <person name="Murat C."/>
            <person name="Ohm R."/>
            <person name="Olson A."/>
            <person name="Spatafora J."/>
            <person name="Veneault-Fourrey C."/>
            <person name="Henrissat B."/>
            <person name="Grigoriev I."/>
            <person name="Martin F."/>
            <person name="Perotto S."/>
        </authorList>
    </citation>
    <scope>NUCLEOTIDE SEQUENCE [LARGE SCALE GENOMIC DNA]</scope>
    <source>
        <strain evidence="3 4">F</strain>
    </source>
</reference>
<keyword evidence="1" id="KW-1133">Transmembrane helix</keyword>
<feature type="chain" id="PRO_5014417955" evidence="2">
    <location>
        <begin position="19"/>
        <end position="227"/>
    </location>
</feature>
<name>A0A2J6QSM1_HYAVF</name>
<feature type="transmembrane region" description="Helical" evidence="1">
    <location>
        <begin position="107"/>
        <end position="130"/>
    </location>
</feature>
<keyword evidence="2" id="KW-0732">Signal</keyword>
<sequence>MSWLPLSVALVLLMIDSAIELALLTSMVGYLHRSGANEYAFQSGDGGSASILAKPQGLLLNEGHTSNGAAGTALIIVCFGGFLVLWNERRRERRVILNQTRRPSRLFITYTVFTVVSWVLTLAALAYTFAVTNQTKGQSIDQAVAIQSQGTEYPLDHWTPENWTKALLALPLINDTDVSYLHGWLRVMEGWKWNLIILFLLGLLVASLTVRECLRERCVRTPRLAKV</sequence>
<dbReference type="EMBL" id="KZ613976">
    <property type="protein sequence ID" value="PMD29261.1"/>
    <property type="molecule type" value="Genomic_DNA"/>
</dbReference>
<accession>A0A2J6QSM1</accession>
<dbReference type="AlphaFoldDB" id="A0A2J6QSM1"/>
<dbReference type="OrthoDB" id="3597048at2759"/>
<evidence type="ECO:0000313" key="3">
    <source>
        <dbReference type="EMBL" id="PMD29261.1"/>
    </source>
</evidence>
<organism evidence="3 4">
    <name type="scientific">Hyaloscypha variabilis (strain UAMH 11265 / GT02V1 / F)</name>
    <name type="common">Meliniomyces variabilis</name>
    <dbReference type="NCBI Taxonomy" id="1149755"/>
    <lineage>
        <taxon>Eukaryota</taxon>
        <taxon>Fungi</taxon>
        <taxon>Dikarya</taxon>
        <taxon>Ascomycota</taxon>
        <taxon>Pezizomycotina</taxon>
        <taxon>Leotiomycetes</taxon>
        <taxon>Helotiales</taxon>
        <taxon>Hyaloscyphaceae</taxon>
        <taxon>Hyaloscypha</taxon>
        <taxon>Hyaloscypha variabilis</taxon>
    </lineage>
</organism>
<keyword evidence="4" id="KW-1185">Reference proteome</keyword>
<protein>
    <submittedName>
        <fullName evidence="3">Uncharacterized protein</fullName>
    </submittedName>
</protein>
<feature type="transmembrane region" description="Helical" evidence="1">
    <location>
        <begin position="68"/>
        <end position="86"/>
    </location>
</feature>
<keyword evidence="1" id="KW-0812">Transmembrane</keyword>
<proteinExistence type="predicted"/>
<feature type="signal peptide" evidence="2">
    <location>
        <begin position="1"/>
        <end position="18"/>
    </location>
</feature>
<keyword evidence="1" id="KW-0472">Membrane</keyword>
<evidence type="ECO:0000313" key="4">
    <source>
        <dbReference type="Proteomes" id="UP000235786"/>
    </source>
</evidence>
<evidence type="ECO:0000256" key="1">
    <source>
        <dbReference type="SAM" id="Phobius"/>
    </source>
</evidence>